<dbReference type="Pfam" id="PF02254">
    <property type="entry name" value="TrkA_N"/>
    <property type="match status" value="1"/>
</dbReference>
<dbReference type="InterPro" id="IPR003148">
    <property type="entry name" value="RCK_N"/>
</dbReference>
<dbReference type="Pfam" id="PF02080">
    <property type="entry name" value="TrkA_C"/>
    <property type="match status" value="1"/>
</dbReference>
<dbReference type="InterPro" id="IPR050721">
    <property type="entry name" value="Trk_Ktr_HKT_K-transport"/>
</dbReference>
<name>A0A7C5N937_9GAMM</name>
<protein>
    <submittedName>
        <fullName evidence="2">TrkA family potassium uptake protein</fullName>
    </submittedName>
</protein>
<comment type="caution">
    <text evidence="2">The sequence shown here is derived from an EMBL/GenBank/DDBJ whole genome shotgun (WGS) entry which is preliminary data.</text>
</comment>
<feature type="domain" description="RCK C-terminal" evidence="1">
    <location>
        <begin position="144"/>
        <end position="233"/>
    </location>
</feature>
<dbReference type="GO" id="GO:0008324">
    <property type="term" value="F:monoatomic cation transmembrane transporter activity"/>
    <property type="evidence" value="ECO:0007669"/>
    <property type="project" value="InterPro"/>
</dbReference>
<dbReference type="InterPro" id="IPR036291">
    <property type="entry name" value="NAD(P)-bd_dom_sf"/>
</dbReference>
<dbReference type="InterPro" id="IPR036721">
    <property type="entry name" value="RCK_C_sf"/>
</dbReference>
<evidence type="ECO:0000259" key="1">
    <source>
        <dbReference type="PROSITE" id="PS51202"/>
    </source>
</evidence>
<dbReference type="SUPFAM" id="SSF51735">
    <property type="entry name" value="NAD(P)-binding Rossmann-fold domains"/>
    <property type="match status" value="1"/>
</dbReference>
<dbReference type="Gene3D" id="3.40.50.720">
    <property type="entry name" value="NAD(P)-binding Rossmann-like Domain"/>
    <property type="match status" value="1"/>
</dbReference>
<organism evidence="2">
    <name type="scientific">Thiolapillus brandeum</name>
    <dbReference type="NCBI Taxonomy" id="1076588"/>
    <lineage>
        <taxon>Bacteria</taxon>
        <taxon>Pseudomonadati</taxon>
        <taxon>Pseudomonadota</taxon>
        <taxon>Gammaproteobacteria</taxon>
        <taxon>Chromatiales</taxon>
        <taxon>Sedimenticolaceae</taxon>
        <taxon>Thiolapillus</taxon>
    </lineage>
</organism>
<dbReference type="AlphaFoldDB" id="A0A7C5N937"/>
<gene>
    <name evidence="2" type="ORF">ENJ98_07195</name>
</gene>
<dbReference type="GO" id="GO:0006813">
    <property type="term" value="P:potassium ion transport"/>
    <property type="evidence" value="ECO:0007669"/>
    <property type="project" value="InterPro"/>
</dbReference>
<proteinExistence type="predicted"/>
<dbReference type="SUPFAM" id="SSF116726">
    <property type="entry name" value="TrkA C-terminal domain-like"/>
    <property type="match status" value="1"/>
</dbReference>
<reference evidence="2" key="1">
    <citation type="journal article" date="2020" name="mSystems">
        <title>Genome- and Community-Level Interaction Insights into Carbon Utilization and Element Cycling Functions of Hydrothermarchaeota in Hydrothermal Sediment.</title>
        <authorList>
            <person name="Zhou Z."/>
            <person name="Liu Y."/>
            <person name="Xu W."/>
            <person name="Pan J."/>
            <person name="Luo Z.H."/>
            <person name="Li M."/>
        </authorList>
    </citation>
    <scope>NUCLEOTIDE SEQUENCE [LARGE SCALE GENOMIC DNA]</scope>
    <source>
        <strain evidence="2">HyVt-535</strain>
    </source>
</reference>
<accession>A0A7C5N937</accession>
<dbReference type="Gene3D" id="3.30.70.1450">
    <property type="entry name" value="Regulator of K+ conductance, C-terminal domain"/>
    <property type="match status" value="1"/>
</dbReference>
<dbReference type="InterPro" id="IPR006037">
    <property type="entry name" value="RCK_C"/>
</dbReference>
<dbReference type="PANTHER" id="PTHR43833">
    <property type="entry name" value="POTASSIUM CHANNEL PROTEIN 2-RELATED-RELATED"/>
    <property type="match status" value="1"/>
</dbReference>
<sequence length="235" mass="25995">ATGRRKIVVAGSGPVALEVARQLRDRGEALCLVDYDGERLEKARLAGFEVQQVNLQDDDELLSLGLGTEVDVLFSLLDNDADNVFLVISARALAPEISIVSISETEETVKRLQAAGATKVIDPYQISGYRIYEMVHRPVIAEIMDRTVFGTDVDLEIAEIPVPAGSFLDGEYLDRLSLSSRYNLVVLGVVDRDYGDHLIFATNPKRHRIDVDDVIVVIGQREELERLRKEMAGTA</sequence>
<evidence type="ECO:0000313" key="2">
    <source>
        <dbReference type="EMBL" id="HHH14006.1"/>
    </source>
</evidence>
<dbReference type="EMBL" id="DROM01000431">
    <property type="protein sequence ID" value="HHH14006.1"/>
    <property type="molecule type" value="Genomic_DNA"/>
</dbReference>
<dbReference type="PANTHER" id="PTHR43833:SF9">
    <property type="entry name" value="POTASSIUM CHANNEL PROTEIN YUGO-RELATED"/>
    <property type="match status" value="1"/>
</dbReference>
<dbReference type="PROSITE" id="PS51202">
    <property type="entry name" value="RCK_C"/>
    <property type="match status" value="1"/>
</dbReference>
<feature type="non-terminal residue" evidence="2">
    <location>
        <position position="1"/>
    </location>
</feature>
<dbReference type="Proteomes" id="UP000886100">
    <property type="component" value="Unassembled WGS sequence"/>
</dbReference>